<dbReference type="Proteomes" id="UP001172630">
    <property type="component" value="Unassembled WGS sequence"/>
</dbReference>
<organism evidence="1 2">
    <name type="scientific">Rhizobium calliandrae</name>
    <dbReference type="NCBI Taxonomy" id="1312182"/>
    <lineage>
        <taxon>Bacteria</taxon>
        <taxon>Pseudomonadati</taxon>
        <taxon>Pseudomonadota</taxon>
        <taxon>Alphaproteobacteria</taxon>
        <taxon>Hyphomicrobiales</taxon>
        <taxon>Rhizobiaceae</taxon>
        <taxon>Rhizobium/Agrobacterium group</taxon>
        <taxon>Rhizobium</taxon>
    </lineage>
</organism>
<accession>A0ABT7KE96</accession>
<name>A0ABT7KE96_9HYPH</name>
<sequence>MVHVLTPPAVDDIGLIDDVIAERQTGVNAAFFNGIAVEWRERVQSYLDGRGSPAVVERWPAAEARKSTLVGLYTHPAEGSAQEAVLNNLRSHELVICPACGEAGRPNTLDHYLPKRLYPQFAIVAHNLFPMCDACQKAKLEETGDAQNPRFFIHPYFDRFSAPKLVALRIEPPFSTPLFELTANPDLHDHERAIVAIHVEKLEITTRFASFFSGAYRRVLRLAGEIRGGGQDLAAMFGYFRGNAVAISPNSWDFIVYDAVLSNPELMNFLQNGELPPLL</sequence>
<protein>
    <recommendedName>
        <fullName evidence="3">HNH endonuclease</fullName>
    </recommendedName>
</protein>
<dbReference type="RefSeq" id="WP_285880131.1">
    <property type="nucleotide sequence ID" value="NZ_JARFYN010000017.1"/>
</dbReference>
<comment type="caution">
    <text evidence="1">The sequence shown here is derived from an EMBL/GenBank/DDBJ whole genome shotgun (WGS) entry which is preliminary data.</text>
</comment>
<gene>
    <name evidence="1" type="ORF">PY650_15020</name>
</gene>
<keyword evidence="2" id="KW-1185">Reference proteome</keyword>
<evidence type="ECO:0008006" key="3">
    <source>
        <dbReference type="Google" id="ProtNLM"/>
    </source>
</evidence>
<evidence type="ECO:0000313" key="2">
    <source>
        <dbReference type="Proteomes" id="UP001172630"/>
    </source>
</evidence>
<evidence type="ECO:0000313" key="1">
    <source>
        <dbReference type="EMBL" id="MDL2406950.1"/>
    </source>
</evidence>
<proteinExistence type="predicted"/>
<dbReference type="EMBL" id="JARFYN010000017">
    <property type="protein sequence ID" value="MDL2406950.1"/>
    <property type="molecule type" value="Genomic_DNA"/>
</dbReference>
<reference evidence="1" key="1">
    <citation type="submission" date="2023-06" db="EMBL/GenBank/DDBJ databases">
        <title>Phylogenetic Diversity of Rhizobium strains.</title>
        <authorList>
            <person name="Moura F.T."/>
            <person name="Helene L.C.F."/>
            <person name="Hungria M."/>
        </authorList>
    </citation>
    <scope>NUCLEOTIDE SEQUENCE</scope>
    <source>
        <strain evidence="1">CCGE524</strain>
    </source>
</reference>